<organism evidence="10 11">
    <name type="scientific">Arcicella rosea</name>
    <dbReference type="NCBI Taxonomy" id="502909"/>
    <lineage>
        <taxon>Bacteria</taxon>
        <taxon>Pseudomonadati</taxon>
        <taxon>Bacteroidota</taxon>
        <taxon>Cytophagia</taxon>
        <taxon>Cytophagales</taxon>
        <taxon>Flectobacillaceae</taxon>
        <taxon>Arcicella</taxon>
    </lineage>
</organism>
<feature type="domain" description="Acyl-ACP thioesterase N-terminal hotdog" evidence="8">
    <location>
        <begin position="5"/>
        <end position="129"/>
    </location>
</feature>
<evidence type="ECO:0000259" key="8">
    <source>
        <dbReference type="Pfam" id="PF01643"/>
    </source>
</evidence>
<dbReference type="Gene3D" id="3.10.129.10">
    <property type="entry name" value="Hotdog Thioesterase"/>
    <property type="match status" value="1"/>
</dbReference>
<keyword evidence="5" id="KW-0809">Transit peptide</keyword>
<accession>A0A841EL62</accession>
<dbReference type="CDD" id="cd00586">
    <property type="entry name" value="4HBT"/>
    <property type="match status" value="1"/>
</dbReference>
<dbReference type="PANTHER" id="PTHR31727">
    <property type="entry name" value="OLEOYL-ACYL CARRIER PROTEIN THIOESTERASE 1, CHLOROPLASTIC"/>
    <property type="match status" value="1"/>
</dbReference>
<dbReference type="SUPFAM" id="SSF54637">
    <property type="entry name" value="Thioesterase/thiol ester dehydrase-isomerase"/>
    <property type="match status" value="2"/>
</dbReference>
<evidence type="ECO:0000259" key="9">
    <source>
        <dbReference type="Pfam" id="PF20791"/>
    </source>
</evidence>
<keyword evidence="4" id="KW-0276">Fatty acid metabolism</keyword>
<evidence type="ECO:0000256" key="2">
    <source>
        <dbReference type="ARBA" id="ARBA00022516"/>
    </source>
</evidence>
<keyword evidence="11" id="KW-1185">Reference proteome</keyword>
<dbReference type="InterPro" id="IPR049427">
    <property type="entry name" value="Acyl-ACP_TE_C"/>
</dbReference>
<comment type="caution">
    <text evidence="10">The sequence shown here is derived from an EMBL/GenBank/DDBJ whole genome shotgun (WGS) entry which is preliminary data.</text>
</comment>
<dbReference type="InterPro" id="IPR002864">
    <property type="entry name" value="Acyl-ACP_thioesterase_NHD"/>
</dbReference>
<keyword evidence="3" id="KW-0378">Hydrolase</keyword>
<sequence length="245" mass="28267">MEFITESYRIRITEVDAHSNLTIPALNGLFQEMAWRHSVVANVSAPDLSAQHNITWVLSRMKIWIEQLPSYDETVVVKTYVQEIDKYFYYRDFKVYNAAGVEIIRANALFGLIDIARRRITSVPDWMRAITPTCGSEKPVQKVAGKILPLTTVETQRDFDIRWHDIDSNQHANNNRYVEWLMESVPTNVLNDGVLKTFEIIFKNESLFGDKIITQSQRGNDGFIHKMVNQNGLELVTGETVWTLE</sequence>
<protein>
    <submittedName>
        <fullName evidence="10">Acyl-ACP thioesterase</fullName>
    </submittedName>
</protein>
<dbReference type="RefSeq" id="WP_184135295.1">
    <property type="nucleotide sequence ID" value="NZ_JACHKT010000022.1"/>
</dbReference>
<dbReference type="EMBL" id="JACHKT010000022">
    <property type="protein sequence ID" value="MBB6004352.1"/>
    <property type="molecule type" value="Genomic_DNA"/>
</dbReference>
<name>A0A841EL62_9BACT</name>
<keyword evidence="6" id="KW-0443">Lipid metabolism</keyword>
<gene>
    <name evidence="10" type="ORF">HNP25_003015</name>
</gene>
<comment type="similarity">
    <text evidence="1">Belongs to the acyl-ACP thioesterase family.</text>
</comment>
<evidence type="ECO:0000256" key="3">
    <source>
        <dbReference type="ARBA" id="ARBA00022801"/>
    </source>
</evidence>
<reference evidence="10 11" key="1">
    <citation type="submission" date="2020-08" db="EMBL/GenBank/DDBJ databases">
        <title>Functional genomics of gut bacteria from endangered species of beetles.</title>
        <authorList>
            <person name="Carlos-Shanley C."/>
        </authorList>
    </citation>
    <scope>NUCLEOTIDE SEQUENCE [LARGE SCALE GENOMIC DNA]</scope>
    <source>
        <strain evidence="10 11">S00070</strain>
    </source>
</reference>
<evidence type="ECO:0000313" key="10">
    <source>
        <dbReference type="EMBL" id="MBB6004352.1"/>
    </source>
</evidence>
<dbReference type="PANTHER" id="PTHR31727:SF6">
    <property type="entry name" value="OLEOYL-ACYL CARRIER PROTEIN THIOESTERASE 1, CHLOROPLASTIC"/>
    <property type="match status" value="1"/>
</dbReference>
<dbReference type="InterPro" id="IPR045023">
    <property type="entry name" value="FATA/B"/>
</dbReference>
<proteinExistence type="inferred from homology"/>
<dbReference type="GO" id="GO:0000036">
    <property type="term" value="F:acyl carrier activity"/>
    <property type="evidence" value="ECO:0007669"/>
    <property type="project" value="TreeGrafter"/>
</dbReference>
<dbReference type="AlphaFoldDB" id="A0A841EL62"/>
<evidence type="ECO:0000256" key="4">
    <source>
        <dbReference type="ARBA" id="ARBA00022832"/>
    </source>
</evidence>
<feature type="domain" description="Acyl-ACP thioesterase-like C-terminal" evidence="9">
    <location>
        <begin position="153"/>
        <end position="243"/>
    </location>
</feature>
<dbReference type="GO" id="GO:0016297">
    <property type="term" value="F:fatty acyl-[ACP] hydrolase activity"/>
    <property type="evidence" value="ECO:0007669"/>
    <property type="project" value="InterPro"/>
</dbReference>
<dbReference type="Pfam" id="PF20791">
    <property type="entry name" value="Acyl-ACP_TE_C"/>
    <property type="match status" value="1"/>
</dbReference>
<evidence type="ECO:0000313" key="11">
    <source>
        <dbReference type="Proteomes" id="UP000524404"/>
    </source>
</evidence>
<evidence type="ECO:0000256" key="5">
    <source>
        <dbReference type="ARBA" id="ARBA00022946"/>
    </source>
</evidence>
<evidence type="ECO:0000256" key="6">
    <source>
        <dbReference type="ARBA" id="ARBA00023098"/>
    </source>
</evidence>
<dbReference type="InterPro" id="IPR029069">
    <property type="entry name" value="HotDog_dom_sf"/>
</dbReference>
<evidence type="ECO:0000256" key="7">
    <source>
        <dbReference type="ARBA" id="ARBA00023160"/>
    </source>
</evidence>
<dbReference type="Pfam" id="PF01643">
    <property type="entry name" value="Acyl-ACP_TE"/>
    <property type="match status" value="1"/>
</dbReference>
<evidence type="ECO:0000256" key="1">
    <source>
        <dbReference type="ARBA" id="ARBA00006500"/>
    </source>
</evidence>
<dbReference type="Proteomes" id="UP000524404">
    <property type="component" value="Unassembled WGS sequence"/>
</dbReference>
<keyword evidence="7" id="KW-0275">Fatty acid biosynthesis</keyword>
<keyword evidence="2" id="KW-0444">Lipid biosynthesis</keyword>